<accession>A0A2S7DUN7</accession>
<dbReference type="SUPFAM" id="SSF53756">
    <property type="entry name" value="UDP-Glycosyltransferase/glycogen phosphorylase"/>
    <property type="match status" value="1"/>
</dbReference>
<dbReference type="AlphaFoldDB" id="A0A2S7DUN7"/>
<dbReference type="SUPFAM" id="SSF48452">
    <property type="entry name" value="TPR-like"/>
    <property type="match status" value="1"/>
</dbReference>
<evidence type="ECO:0000256" key="6">
    <source>
        <dbReference type="ARBA" id="ARBA00022737"/>
    </source>
</evidence>
<proteinExistence type="inferred from homology"/>
<keyword evidence="5 9" id="KW-0808">Transferase</keyword>
<dbReference type="PROSITE" id="PS50005">
    <property type="entry name" value="TPR"/>
    <property type="match status" value="2"/>
</dbReference>
<dbReference type="InterPro" id="IPR011990">
    <property type="entry name" value="TPR-like_helical_dom_sf"/>
</dbReference>
<evidence type="ECO:0000256" key="7">
    <source>
        <dbReference type="ARBA" id="ARBA00022803"/>
    </source>
</evidence>
<dbReference type="EMBL" id="MDED01000007">
    <property type="protein sequence ID" value="PPU77449.1"/>
    <property type="molecule type" value="Genomic_DNA"/>
</dbReference>
<evidence type="ECO:0000256" key="5">
    <source>
        <dbReference type="ARBA" id="ARBA00022679"/>
    </source>
</evidence>
<name>A0A2S7DUN7_9XANT</name>
<dbReference type="PANTHER" id="PTHR44998:SF1">
    <property type="entry name" value="UDP-N-ACETYLGLUCOSAMINE--PEPTIDE N-ACETYLGLUCOSAMINYLTRANSFERASE 110 KDA SUBUNIT"/>
    <property type="match status" value="1"/>
</dbReference>
<dbReference type="InterPro" id="IPR029489">
    <property type="entry name" value="OGT/SEC/SPY_C"/>
</dbReference>
<evidence type="ECO:0000313" key="9">
    <source>
        <dbReference type="EMBL" id="PPU77449.1"/>
    </source>
</evidence>
<gene>
    <name evidence="9" type="ORF">XcuCFBP2542_05550</name>
</gene>
<evidence type="ECO:0000256" key="1">
    <source>
        <dbReference type="ARBA" id="ARBA00004922"/>
    </source>
</evidence>
<keyword evidence="6" id="KW-0677">Repeat</keyword>
<organism evidence="9 10">
    <name type="scientific">Xanthomonas cucurbitae</name>
    <dbReference type="NCBI Taxonomy" id="56453"/>
    <lineage>
        <taxon>Bacteria</taxon>
        <taxon>Pseudomonadati</taxon>
        <taxon>Pseudomonadota</taxon>
        <taxon>Gammaproteobacteria</taxon>
        <taxon>Lysobacterales</taxon>
        <taxon>Lysobacteraceae</taxon>
        <taxon>Xanthomonas</taxon>
    </lineage>
</organism>
<evidence type="ECO:0000259" key="8">
    <source>
        <dbReference type="Pfam" id="PF13844"/>
    </source>
</evidence>
<dbReference type="SMART" id="SM00028">
    <property type="entry name" value="TPR"/>
    <property type="match status" value="3"/>
</dbReference>
<evidence type="ECO:0000256" key="2">
    <source>
        <dbReference type="ARBA" id="ARBA00005386"/>
    </source>
</evidence>
<dbReference type="Gene3D" id="3.40.50.2000">
    <property type="entry name" value="Glycogen Phosphorylase B"/>
    <property type="match status" value="1"/>
</dbReference>
<comment type="similarity">
    <text evidence="2">Belongs to the glycosyltransferase 41 family. O-GlcNAc transferase subfamily.</text>
</comment>
<sequence>MTAQVPRALLQLREAVRRQPGDFVAWLMLADAELGMGATAAGEQAVQRALALQPGHPEAIARLGRVRWAQARHAEAANLLQQASELVPQHPGIALWLGHALEDAGQPEQAAAAYTRAYQLLPDQPYIAAQLLNWRRRLCDWREVEALSTQVRAAVAQGAAAVEPFAFLSEDASAAEQLACARTRAQAIAAMLQPLPPVALRRQGALRIGFVSNGFGAHPTGLLTVALFEALQQRQTGLQVHLFATSHDDGSQIRARLARATTLHDVTTLGHVETARHIRAQGIDVVFDLRGWGGGGRPEVFALRPAPVQINWLAYPGTSGAPWMDYVLGDAFALPPALAPFYSEQVLRLPRAFQPSDTSRTVAAPPSRTDCGLPEHGVVLCCFNNSYKLNPRSMARMLAVLGAAPGSVLWLLSGPGQADARLRAAAKAQGVDPQRLVFMPKLPHPQYLARYRHADLFLDTHPYNAHTTASDALWAGCPVLTTPGETFAARVAGSLNHHLGLEEMNVADDAAFVAKAVALANDTDALAALRARLALQRQQSGVFDMDGLADALAAVLHALAQERGWLGV</sequence>
<dbReference type="InterPro" id="IPR019734">
    <property type="entry name" value="TPR_rpt"/>
</dbReference>
<dbReference type="Gene3D" id="1.25.40.10">
    <property type="entry name" value="Tetratricopeptide repeat domain"/>
    <property type="match status" value="1"/>
</dbReference>
<comment type="caution">
    <text evidence="9">The sequence shown here is derived from an EMBL/GenBank/DDBJ whole genome shotgun (WGS) entry which is preliminary data.</text>
</comment>
<keyword evidence="4 9" id="KW-0328">Glycosyltransferase</keyword>
<keyword evidence="7" id="KW-0802">TPR repeat</keyword>
<feature type="domain" description="O-GlcNAc transferase C-terminal" evidence="8">
    <location>
        <begin position="202"/>
        <end position="357"/>
    </location>
</feature>
<dbReference type="PANTHER" id="PTHR44998">
    <property type="match status" value="1"/>
</dbReference>
<dbReference type="Pfam" id="PF13432">
    <property type="entry name" value="TPR_16"/>
    <property type="match status" value="2"/>
</dbReference>
<evidence type="ECO:0000256" key="3">
    <source>
        <dbReference type="ARBA" id="ARBA00011970"/>
    </source>
</evidence>
<protein>
    <recommendedName>
        <fullName evidence="3">protein O-GlcNAc transferase</fullName>
        <ecNumber evidence="3">2.4.1.255</ecNumber>
    </recommendedName>
</protein>
<dbReference type="OrthoDB" id="255821at2"/>
<comment type="pathway">
    <text evidence="1">Protein modification; protein glycosylation.</text>
</comment>
<dbReference type="Pfam" id="PF13844">
    <property type="entry name" value="Glyco_transf_41"/>
    <property type="match status" value="2"/>
</dbReference>
<dbReference type="EC" id="2.4.1.255" evidence="3"/>
<evidence type="ECO:0000256" key="4">
    <source>
        <dbReference type="ARBA" id="ARBA00022676"/>
    </source>
</evidence>
<feature type="domain" description="O-GlcNAc transferase C-terminal" evidence="8">
    <location>
        <begin position="367"/>
        <end position="546"/>
    </location>
</feature>
<dbReference type="Proteomes" id="UP000239561">
    <property type="component" value="Unassembled WGS sequence"/>
</dbReference>
<dbReference type="GO" id="GO:0097363">
    <property type="term" value="F:protein O-acetylglucosaminyltransferase activity"/>
    <property type="evidence" value="ECO:0007669"/>
    <property type="project" value="UniProtKB-EC"/>
</dbReference>
<dbReference type="RefSeq" id="WP_104602624.1">
    <property type="nucleotide sequence ID" value="NZ_CP033326.1"/>
</dbReference>
<evidence type="ECO:0000313" key="10">
    <source>
        <dbReference type="Proteomes" id="UP000239561"/>
    </source>
</evidence>
<dbReference type="Gene3D" id="3.40.50.11380">
    <property type="match status" value="1"/>
</dbReference>
<reference evidence="9 10" key="1">
    <citation type="submission" date="2016-08" db="EMBL/GenBank/DDBJ databases">
        <authorList>
            <person name="Seilhamer J.J."/>
        </authorList>
    </citation>
    <scope>NUCLEOTIDE SEQUENCE [LARGE SCALE GENOMIC DNA]</scope>
    <source>
        <strain evidence="9 10">CFBP2542</strain>
    </source>
</reference>